<dbReference type="InterPro" id="IPR012340">
    <property type="entry name" value="NA-bd_OB-fold"/>
</dbReference>
<evidence type="ECO:0000256" key="3">
    <source>
        <dbReference type="PIRNR" id="PIRNR002070"/>
    </source>
</evidence>
<comment type="caution">
    <text evidence="2">Lacks conserved residue(s) required for the propagation of feature annotation.</text>
</comment>
<dbReference type="PANTHER" id="PTHR10302">
    <property type="entry name" value="SINGLE-STRANDED DNA-BINDING PROTEIN"/>
    <property type="match status" value="1"/>
</dbReference>
<protein>
    <recommendedName>
        <fullName evidence="2 3">Single-stranded DNA-binding protein</fullName>
        <shortName evidence="2">SSB</shortName>
    </recommendedName>
</protein>
<dbReference type="Gene3D" id="2.40.50.140">
    <property type="entry name" value="Nucleic acid-binding proteins"/>
    <property type="match status" value="1"/>
</dbReference>
<dbReference type="EMBL" id="JADKPV010000004">
    <property type="protein sequence ID" value="MBF4501422.1"/>
    <property type="molecule type" value="Genomic_DNA"/>
</dbReference>
<dbReference type="PIRSF" id="PIRSF002070">
    <property type="entry name" value="SSB"/>
    <property type="match status" value="1"/>
</dbReference>
<reference evidence="4" key="1">
    <citation type="submission" date="2020-11" db="EMBL/GenBank/DDBJ databases">
        <title>Multidrug resistant novel bacterium Savagea serpentis sp. nov., isolated from the scats of a vine snake (Ahaetulla nasuta).</title>
        <authorList>
            <person name="Venkata Ramana V."/>
            <person name="Vikas Patil S."/>
            <person name="Yogita Lugani V."/>
        </authorList>
    </citation>
    <scope>NUCLEOTIDE SEQUENCE</scope>
    <source>
        <strain evidence="4">SN6</strain>
    </source>
</reference>
<evidence type="ECO:0000256" key="2">
    <source>
        <dbReference type="HAMAP-Rule" id="MF_00984"/>
    </source>
</evidence>
<gene>
    <name evidence="4" type="ORF">IRY55_08615</name>
</gene>
<proteinExistence type="inferred from homology"/>
<dbReference type="GO" id="GO:0003697">
    <property type="term" value="F:single-stranded DNA binding"/>
    <property type="evidence" value="ECO:0007669"/>
    <property type="project" value="UniProtKB-UniRule"/>
</dbReference>
<dbReference type="SUPFAM" id="SSF50249">
    <property type="entry name" value="Nucleic acid-binding proteins"/>
    <property type="match status" value="1"/>
</dbReference>
<dbReference type="Proteomes" id="UP000622653">
    <property type="component" value="Unassembled WGS sequence"/>
</dbReference>
<evidence type="ECO:0000313" key="4">
    <source>
        <dbReference type="EMBL" id="MBF4501422.1"/>
    </source>
</evidence>
<dbReference type="GO" id="GO:0006260">
    <property type="term" value="P:DNA replication"/>
    <property type="evidence" value="ECO:0007669"/>
    <property type="project" value="InterPro"/>
</dbReference>
<name>A0A8J7G4V3_9BACL</name>
<dbReference type="RefSeq" id="WP_194562907.1">
    <property type="nucleotide sequence ID" value="NZ_JADKPV010000004.1"/>
</dbReference>
<dbReference type="PANTHER" id="PTHR10302:SF27">
    <property type="entry name" value="SINGLE-STRANDED DNA-BINDING PROTEIN"/>
    <property type="match status" value="1"/>
</dbReference>
<dbReference type="HAMAP" id="MF_00984">
    <property type="entry name" value="SSB"/>
    <property type="match status" value="1"/>
</dbReference>
<keyword evidence="1 2" id="KW-0238">DNA-binding</keyword>
<sequence length="131" mass="14900">MNQVNLVGRFVRNPETKVTDSGKQRATFTLAVPKAFKTTSGPEADFIYCVAWGRQAEVVTTYCEQGQLVAIVGRIQTRSYEQEDGTRRYVTEVVIERIHFLAKKSTSTQAEQYEELNTSPQYVEPNTQLLF</sequence>
<dbReference type="Pfam" id="PF00436">
    <property type="entry name" value="SSB"/>
    <property type="match status" value="1"/>
</dbReference>
<comment type="caution">
    <text evidence="4">The sequence shown here is derived from an EMBL/GenBank/DDBJ whole genome shotgun (WGS) entry which is preliminary data.</text>
</comment>
<organism evidence="4 5">
    <name type="scientific">Savagea serpentis</name>
    <dbReference type="NCBI Taxonomy" id="2785297"/>
    <lineage>
        <taxon>Bacteria</taxon>
        <taxon>Bacillati</taxon>
        <taxon>Bacillota</taxon>
        <taxon>Bacilli</taxon>
        <taxon>Bacillales</taxon>
        <taxon>Caryophanaceae</taxon>
        <taxon>Savagea</taxon>
    </lineage>
</organism>
<dbReference type="NCBIfam" id="TIGR00621">
    <property type="entry name" value="ssb"/>
    <property type="match status" value="1"/>
</dbReference>
<comment type="subunit">
    <text evidence="2">Homotetramer.</text>
</comment>
<dbReference type="InterPro" id="IPR011344">
    <property type="entry name" value="ssDNA-bd"/>
</dbReference>
<keyword evidence="5" id="KW-1185">Reference proteome</keyword>
<dbReference type="AlphaFoldDB" id="A0A8J7G4V3"/>
<dbReference type="CDD" id="cd04496">
    <property type="entry name" value="SSB_OBF"/>
    <property type="match status" value="1"/>
</dbReference>
<evidence type="ECO:0000256" key="1">
    <source>
        <dbReference type="ARBA" id="ARBA00023125"/>
    </source>
</evidence>
<dbReference type="GO" id="GO:0009295">
    <property type="term" value="C:nucleoid"/>
    <property type="evidence" value="ECO:0007669"/>
    <property type="project" value="TreeGrafter"/>
</dbReference>
<accession>A0A8J7G4V3</accession>
<dbReference type="InterPro" id="IPR000424">
    <property type="entry name" value="Primosome_PriB/ssb"/>
</dbReference>
<evidence type="ECO:0000313" key="5">
    <source>
        <dbReference type="Proteomes" id="UP000622653"/>
    </source>
</evidence>
<dbReference type="PROSITE" id="PS50935">
    <property type="entry name" value="SSB"/>
    <property type="match status" value="1"/>
</dbReference>